<organism evidence="1 2">
    <name type="scientific">Umbelopsis vinacea</name>
    <dbReference type="NCBI Taxonomy" id="44442"/>
    <lineage>
        <taxon>Eukaryota</taxon>
        <taxon>Fungi</taxon>
        <taxon>Fungi incertae sedis</taxon>
        <taxon>Mucoromycota</taxon>
        <taxon>Mucoromycotina</taxon>
        <taxon>Umbelopsidomycetes</taxon>
        <taxon>Umbelopsidales</taxon>
        <taxon>Umbelopsidaceae</taxon>
        <taxon>Umbelopsis</taxon>
    </lineage>
</organism>
<dbReference type="EMBL" id="JAEPRA010000004">
    <property type="protein sequence ID" value="KAG2186808.1"/>
    <property type="molecule type" value="Genomic_DNA"/>
</dbReference>
<keyword evidence="2" id="KW-1185">Reference proteome</keyword>
<reference evidence="1" key="1">
    <citation type="submission" date="2020-12" db="EMBL/GenBank/DDBJ databases">
        <title>Metabolic potential, ecology and presence of endohyphal bacteria is reflected in genomic diversity of Mucoromycotina.</title>
        <authorList>
            <person name="Muszewska A."/>
            <person name="Okrasinska A."/>
            <person name="Steczkiewicz K."/>
            <person name="Drgas O."/>
            <person name="Orlowska M."/>
            <person name="Perlinska-Lenart U."/>
            <person name="Aleksandrzak-Piekarczyk T."/>
            <person name="Szatraj K."/>
            <person name="Zielenkiewicz U."/>
            <person name="Pilsyk S."/>
            <person name="Malc E."/>
            <person name="Mieczkowski P."/>
            <person name="Kruszewska J.S."/>
            <person name="Biernat P."/>
            <person name="Pawlowska J."/>
        </authorList>
    </citation>
    <scope>NUCLEOTIDE SEQUENCE</scope>
    <source>
        <strain evidence="1">WA0000051536</strain>
    </source>
</reference>
<dbReference type="AlphaFoldDB" id="A0A8H7Q7T3"/>
<protein>
    <submittedName>
        <fullName evidence="1">Uncharacterized protein</fullName>
    </submittedName>
</protein>
<proteinExistence type="predicted"/>
<sequence>MDPGHVFLEKLKLVPNLVCEDPSIITPTNSSFMDLPFSEFSKILDQRRSSAATISSNASSSTDLSTTNDDSTCLWDAQIGFPEETTRQSSV</sequence>
<name>A0A8H7Q7T3_9FUNG</name>
<evidence type="ECO:0000313" key="1">
    <source>
        <dbReference type="EMBL" id="KAG2186808.1"/>
    </source>
</evidence>
<comment type="caution">
    <text evidence="1">The sequence shown here is derived from an EMBL/GenBank/DDBJ whole genome shotgun (WGS) entry which is preliminary data.</text>
</comment>
<evidence type="ECO:0000313" key="2">
    <source>
        <dbReference type="Proteomes" id="UP000612746"/>
    </source>
</evidence>
<gene>
    <name evidence="1" type="ORF">INT44_003034</name>
</gene>
<dbReference type="Proteomes" id="UP000612746">
    <property type="component" value="Unassembled WGS sequence"/>
</dbReference>
<dbReference type="OrthoDB" id="2281185at2759"/>
<accession>A0A8H7Q7T3</accession>